<dbReference type="PROSITE" id="PS00448">
    <property type="entry name" value="CLOS_CELLULOSOME_RPT"/>
    <property type="match status" value="1"/>
</dbReference>
<dbReference type="Pfam" id="PF00404">
    <property type="entry name" value="Dockerin_1"/>
    <property type="match status" value="1"/>
</dbReference>
<dbReference type="InterPro" id="IPR003343">
    <property type="entry name" value="Big_2"/>
</dbReference>
<feature type="domain" description="Dockerin" evidence="1">
    <location>
        <begin position="370"/>
        <end position="440"/>
    </location>
</feature>
<dbReference type="PATRIC" id="fig|411473.3.peg.426"/>
<dbReference type="InterPro" id="IPR016134">
    <property type="entry name" value="Dockerin_dom"/>
</dbReference>
<proteinExistence type="predicted"/>
<dbReference type="Gene3D" id="2.60.40.1080">
    <property type="match status" value="1"/>
</dbReference>
<protein>
    <submittedName>
        <fullName evidence="2">Dockerin type I repeat-containing domain protein</fullName>
    </submittedName>
</protein>
<dbReference type="PROSITE" id="PS51766">
    <property type="entry name" value="DOCKERIN"/>
    <property type="match status" value="1"/>
</dbReference>
<name>U2KYB1_9FIRM</name>
<evidence type="ECO:0000313" key="2">
    <source>
        <dbReference type="EMBL" id="ERJ97070.1"/>
    </source>
</evidence>
<dbReference type="HOGENOM" id="CLU_457003_0_0_9"/>
<accession>U2KYB1</accession>
<dbReference type="EMBL" id="AWVF01000061">
    <property type="protein sequence ID" value="ERJ97070.1"/>
    <property type="molecule type" value="Genomic_DNA"/>
</dbReference>
<dbReference type="GO" id="GO:0000272">
    <property type="term" value="P:polysaccharide catabolic process"/>
    <property type="evidence" value="ECO:0007669"/>
    <property type="project" value="InterPro"/>
</dbReference>
<gene>
    <name evidence="2" type="ORF">RUMCAL_00554</name>
</gene>
<evidence type="ECO:0000313" key="3">
    <source>
        <dbReference type="Proteomes" id="UP000016662"/>
    </source>
</evidence>
<organism evidence="2 3">
    <name type="scientific">Ruminococcus callidus ATCC 27760</name>
    <dbReference type="NCBI Taxonomy" id="411473"/>
    <lineage>
        <taxon>Bacteria</taxon>
        <taxon>Bacillati</taxon>
        <taxon>Bacillota</taxon>
        <taxon>Clostridia</taxon>
        <taxon>Eubacteriales</taxon>
        <taxon>Oscillospiraceae</taxon>
        <taxon>Ruminococcus</taxon>
    </lineage>
</organism>
<comment type="caution">
    <text evidence="2">The sequence shown here is derived from an EMBL/GenBank/DDBJ whole genome shotgun (WGS) entry which is preliminary data.</text>
</comment>
<reference evidence="2 3" key="1">
    <citation type="submission" date="2013-07" db="EMBL/GenBank/DDBJ databases">
        <authorList>
            <person name="Weinstock G."/>
            <person name="Sodergren E."/>
            <person name="Wylie T."/>
            <person name="Fulton L."/>
            <person name="Fulton R."/>
            <person name="Fronick C."/>
            <person name="O'Laughlin M."/>
            <person name="Godfrey J."/>
            <person name="Miner T."/>
            <person name="Herter B."/>
            <person name="Appelbaum E."/>
            <person name="Cordes M."/>
            <person name="Lek S."/>
            <person name="Wollam A."/>
            <person name="Pepin K.H."/>
            <person name="Palsikar V.B."/>
            <person name="Mitreva M."/>
            <person name="Wilson R.K."/>
        </authorList>
    </citation>
    <scope>NUCLEOTIDE SEQUENCE [LARGE SCALE GENOMIC DNA]</scope>
    <source>
        <strain evidence="2 3">ATCC 27760</strain>
    </source>
</reference>
<dbReference type="SUPFAM" id="SSF49373">
    <property type="entry name" value="Invasin/intimin cell-adhesion fragments"/>
    <property type="match status" value="1"/>
</dbReference>
<dbReference type="Proteomes" id="UP000016662">
    <property type="component" value="Unassembled WGS sequence"/>
</dbReference>
<dbReference type="CDD" id="cd14256">
    <property type="entry name" value="Dockerin_I"/>
    <property type="match status" value="1"/>
</dbReference>
<dbReference type="InterPro" id="IPR036439">
    <property type="entry name" value="Dockerin_dom_sf"/>
</dbReference>
<dbReference type="Pfam" id="PF02368">
    <property type="entry name" value="Big_2"/>
    <property type="match status" value="1"/>
</dbReference>
<dbReference type="SUPFAM" id="SSF63446">
    <property type="entry name" value="Type I dockerin domain"/>
    <property type="match status" value="1"/>
</dbReference>
<dbReference type="SMART" id="SM00635">
    <property type="entry name" value="BID_2"/>
    <property type="match status" value="1"/>
</dbReference>
<dbReference type="AlphaFoldDB" id="U2KYB1"/>
<dbReference type="InterPro" id="IPR002105">
    <property type="entry name" value="Dockerin_1_rpt"/>
</dbReference>
<dbReference type="Gene3D" id="1.10.1330.10">
    <property type="entry name" value="Dockerin domain"/>
    <property type="match status" value="1"/>
</dbReference>
<dbReference type="eggNOG" id="ENOG50324SJ">
    <property type="taxonomic scope" value="Bacteria"/>
</dbReference>
<dbReference type="GO" id="GO:0004553">
    <property type="term" value="F:hydrolase activity, hydrolyzing O-glycosyl compounds"/>
    <property type="evidence" value="ECO:0007669"/>
    <property type="project" value="InterPro"/>
</dbReference>
<sequence length="597" mass="66442">MVSYAETPAHALTIIASVTNLSVSKNTIAVGESVQLELEWSTGAKQSVFYSSSDENVAIVDQNGLITGVGNGTATITVSHSNIGTDKTITIDVSDDVETSKTYQTSELTLGTKLKKYDTLHYTGDGAGSCLNVVNTKGDYDLVYLNSGDYVLPFDAEIVGIDGLVMYVAPDIEGVTYLDGRTLSVGDTIDRNTHLLCYDYHINDLVLPVFLPQYYSKYIGDGTIRVKAIDHDEKTITLESVDEFDWLPATMDDYEAFIAKNGNVSVHGNYIVYCDTINYSTGDEVILEQLGTAEIKEVKEYNISSDEPIPPGSQSHAVYVYEAVSAGTVKVTISQGRPWDPEQTKNVRDVGYYKIGEDMSVEEIDESEFSEPVKGDVNADGKLNAADAVMLQKWLTGVPDATLSNWKAADLYEDGVLNAFDLCMMKRELMNQNQYDDTPVLFINDYRIIMSENGWDGEDYEQIITANGNRYSAPLCNCVYLSVDDHMNHIKEDGEKESYITDAEVLQKISEFTKNAAKYKDCEMKAWGFGITDYGEQTLYVLYHDEDGTTQQLELCRFGGDCAWLDNAEVQEFVTMLIQKGYFAEKDMFEAYLKNLK</sequence>
<dbReference type="InterPro" id="IPR008964">
    <property type="entry name" value="Invasin/intimin_cell_adhesion"/>
</dbReference>
<keyword evidence="3" id="KW-1185">Reference proteome</keyword>
<evidence type="ECO:0000259" key="1">
    <source>
        <dbReference type="PROSITE" id="PS51766"/>
    </source>
</evidence>
<dbReference type="STRING" id="411473.RUMCAL_00554"/>